<keyword evidence="2" id="KW-1185">Reference proteome</keyword>
<protein>
    <submittedName>
        <fullName evidence="1">Uncharacterized protein</fullName>
    </submittedName>
</protein>
<evidence type="ECO:0000313" key="1">
    <source>
        <dbReference type="EMBL" id="MBT0651665.1"/>
    </source>
</evidence>
<accession>A0ABS5S934</accession>
<name>A0ABS5S934_9BACT</name>
<dbReference type="RefSeq" id="WP_214173668.1">
    <property type="nucleotide sequence ID" value="NZ_JAHCVK010000001.1"/>
</dbReference>
<sequence length="256" mass="27949">MANGTQAAVTEAARLNEIGFPEFTAKLITDTFDALVSANMRQTEAYVDLLTQVSKPLTQFINDTKDDIGGELILQFLARVLPDASSDVGTKAKSGGALTDEEATKITDAVKIQGETTPTIAQGNIDDSKYKAILDAVAKRIAADKYTLLKEMVKLGILRLVVEHGTIETRLTFNTYGSTFYERQANTYHRDEFKFNAKAKTGGFVSLWVKASASTSYSSINVSTTSEKNRDTSGSQVQIYGSVKIDFKTDYQPLNA</sequence>
<comment type="caution">
    <text evidence="1">The sequence shown here is derived from an EMBL/GenBank/DDBJ whole genome shotgun (WGS) entry which is preliminary data.</text>
</comment>
<dbReference type="Proteomes" id="UP000756860">
    <property type="component" value="Unassembled WGS sequence"/>
</dbReference>
<dbReference type="EMBL" id="JAHCVK010000001">
    <property type="protein sequence ID" value="MBT0651665.1"/>
    <property type="molecule type" value="Genomic_DNA"/>
</dbReference>
<organism evidence="1 2">
    <name type="scientific">Geomobilimonas luticola</name>
    <dbReference type="NCBI Taxonomy" id="1114878"/>
    <lineage>
        <taxon>Bacteria</taxon>
        <taxon>Pseudomonadati</taxon>
        <taxon>Thermodesulfobacteriota</taxon>
        <taxon>Desulfuromonadia</taxon>
        <taxon>Geobacterales</taxon>
        <taxon>Geobacteraceae</taxon>
        <taxon>Geomobilimonas</taxon>
    </lineage>
</organism>
<evidence type="ECO:0000313" key="2">
    <source>
        <dbReference type="Proteomes" id="UP000756860"/>
    </source>
</evidence>
<gene>
    <name evidence="1" type="ORF">KI810_01230</name>
</gene>
<proteinExistence type="predicted"/>
<reference evidence="1 2" key="1">
    <citation type="submission" date="2021-05" db="EMBL/GenBank/DDBJ databases">
        <title>The draft genome of Geobacter luticola JCM 17780.</title>
        <authorList>
            <person name="Xu Z."/>
            <person name="Masuda Y."/>
            <person name="Itoh H."/>
            <person name="Senoo K."/>
        </authorList>
    </citation>
    <scope>NUCLEOTIDE SEQUENCE [LARGE SCALE GENOMIC DNA]</scope>
    <source>
        <strain evidence="1 2">JCM 17780</strain>
    </source>
</reference>